<feature type="region of interest" description="Disordered" evidence="2">
    <location>
        <begin position="2183"/>
        <end position="2202"/>
    </location>
</feature>
<keyword evidence="1" id="KW-0175">Coiled coil</keyword>
<feature type="region of interest" description="Disordered" evidence="2">
    <location>
        <begin position="1873"/>
        <end position="1896"/>
    </location>
</feature>
<feature type="region of interest" description="Disordered" evidence="2">
    <location>
        <begin position="2379"/>
        <end position="2438"/>
    </location>
</feature>
<comment type="caution">
    <text evidence="3">The sequence shown here is derived from an EMBL/GenBank/DDBJ whole genome shotgun (WGS) entry which is preliminary data.</text>
</comment>
<feature type="compositionally biased region" description="Low complexity" evidence="2">
    <location>
        <begin position="1067"/>
        <end position="1081"/>
    </location>
</feature>
<feature type="compositionally biased region" description="Basic and acidic residues" evidence="2">
    <location>
        <begin position="2400"/>
        <end position="2426"/>
    </location>
</feature>
<feature type="compositionally biased region" description="Low complexity" evidence="2">
    <location>
        <begin position="1045"/>
        <end position="1059"/>
    </location>
</feature>
<protein>
    <submittedName>
        <fullName evidence="3">Uncharacterized protein</fullName>
    </submittedName>
</protein>
<feature type="coiled-coil region" evidence="1">
    <location>
        <begin position="955"/>
        <end position="989"/>
    </location>
</feature>
<feature type="region of interest" description="Disordered" evidence="2">
    <location>
        <begin position="1317"/>
        <end position="1358"/>
    </location>
</feature>
<organism evidence="3 4">
    <name type="scientific">Lentzea indica</name>
    <dbReference type="NCBI Taxonomy" id="2604800"/>
    <lineage>
        <taxon>Bacteria</taxon>
        <taxon>Bacillati</taxon>
        <taxon>Actinomycetota</taxon>
        <taxon>Actinomycetes</taxon>
        <taxon>Pseudonocardiales</taxon>
        <taxon>Pseudonocardiaceae</taxon>
        <taxon>Lentzea</taxon>
    </lineage>
</organism>
<accession>A0ABX1FE46</accession>
<feature type="compositionally biased region" description="Polar residues" evidence="2">
    <location>
        <begin position="478"/>
        <end position="487"/>
    </location>
</feature>
<evidence type="ECO:0000256" key="2">
    <source>
        <dbReference type="SAM" id="MobiDB-lite"/>
    </source>
</evidence>
<feature type="compositionally biased region" description="Polar residues" evidence="2">
    <location>
        <begin position="1341"/>
        <end position="1358"/>
    </location>
</feature>
<dbReference type="PANTHER" id="PTHR48125:SF10">
    <property type="entry name" value="OS12G0136300 PROTEIN"/>
    <property type="match status" value="1"/>
</dbReference>
<evidence type="ECO:0000313" key="4">
    <source>
        <dbReference type="Proteomes" id="UP001515943"/>
    </source>
</evidence>
<reference evidence="3 4" key="1">
    <citation type="submission" date="2019-08" db="EMBL/GenBank/DDBJ databases">
        <title>Lentzea from Indian Himalayas.</title>
        <authorList>
            <person name="Mandal S."/>
            <person name="Mallick Gupta A."/>
            <person name="Maiti P.K."/>
            <person name="Sarkar J."/>
            <person name="Mandal S."/>
        </authorList>
    </citation>
    <scope>NUCLEOTIDE SEQUENCE [LARGE SCALE GENOMIC DNA]</scope>
    <source>
        <strain evidence="3 4">PSKA42</strain>
    </source>
</reference>
<evidence type="ECO:0000256" key="1">
    <source>
        <dbReference type="SAM" id="Coils"/>
    </source>
</evidence>
<feature type="region of interest" description="Disordered" evidence="2">
    <location>
        <begin position="458"/>
        <end position="503"/>
    </location>
</feature>
<feature type="region of interest" description="Disordered" evidence="2">
    <location>
        <begin position="2335"/>
        <end position="2356"/>
    </location>
</feature>
<dbReference type="EMBL" id="VSRL01000024">
    <property type="protein sequence ID" value="NKE57034.1"/>
    <property type="molecule type" value="Genomic_DNA"/>
</dbReference>
<feature type="coiled-coil region" evidence="1">
    <location>
        <begin position="840"/>
        <end position="922"/>
    </location>
</feature>
<name>A0ABX1FE46_9PSEU</name>
<feature type="region of interest" description="Disordered" evidence="2">
    <location>
        <begin position="655"/>
        <end position="675"/>
    </location>
</feature>
<dbReference type="Proteomes" id="UP001515943">
    <property type="component" value="Unassembled WGS sequence"/>
</dbReference>
<sequence length="3096" mass="329936">MPGTASRAQIDKMFSPENIKANLRKLTETGMQEQGLKYDRRVTDRTGAIGVSFQLSNPKLVSISDNTSTENAYTGGYKAGESSSTSRSVDITAGVNVPIKPNVTAPPSGAGGVAVAGKVTPWSDSKSSSNEIGGSVDRNYVTPAGGRTVLVQLDADVTVVGESRAVNFVHGSTPRAEGATVNLPNSVFVRVSEDVARDMGLLPDVQPNVPKPDFPKMAPPSTIAKDEPGALGLSTVESVPDLSSVVSDLTQKVNDKTAKRFGDSLLPDSVLKDSMSNLQRLVDFSSPASVKAMIDSAMDGGVPLLVHQPGTFGKDSFQVTLRAKAETPQFQEVVNDGVEMESTLSGSQKVSDGQGRGTGWGIGVKAPGLASPGSANPNVSGTAGVIAAANIGQSQSSSVTTSTTDQFSNFRAASGPAARYTVPVEFELVVEKGNKIIASAPSGPQEMTVRLHADNQKVKLDGGLPPLPYSPDAHSRTADQGSPQAASDWQKAGDPATLPPSASVENLRGAKDLREAAVQALKDAGAGKGLTGKGTGSLNSLLSTLSPENLQPHLPGMLSGPLDVPGLHEAALTFGQDADVKVYAKLVDPSLGSLSDGVALENPKSQVTSTSGEAKVTESGDVSVGLATGGAAVKQNTDPKDNVSVGVSGVELRHAGEDSSAVSGGPTDNKTNNLKPKTTTGLVQFGVEYRVVATIGGKTAVVDLSVPNSAAVRMPAADAAKVLRQDFSQDLTDAQTQVKAAADAWRTAEVDVDAKRHDAQQVINEAAAKLAKNDSEFTKVQIDYNSAIEKHLDEQAKVPPLEAQAETARREAARTLDTVAELTPRVSGLSVLAMSAQFEVDDAKADVDAKAQTVLSLENQLAKTPDAEGLRGQIDAARQAHADAQTALRAAETEANAAMTALNQAQQQLDDARGELTVQRDEAAARRADLTAQQQAVAQADAARTAAETRYDQAVAGLTADRAAQEALIKDAETKLDDARREADTKQKEWWDAKAVVDQRIADYNNPPVTTTSSSGTDGGPDLSKALPPTPPADTSKDLPPTPPSSSSHAESSRSAATRPAPPPPASSSTVDASTSADTSVPTEVDNQLSALTADAMSNASPLAQSVETALGSNPGKYVQSEAGLHLLHASVVLDTRTDEIAAMIQAHGVEAVAKSFNKAFDRPIIETAQLQQFADLGNPDNRAKFDEWAHQLWSTVNGSPELSANPDKVAADVFNHDKGYNRGFNFAQEAALAEFMPAPELTEAIATTAVYGSDPNNQALWTQKVLGDAKIIPSAEIVSPEQFTKAVNDNKTVLGNAMGITLDDAKIAELKHELQEEGMVAEDAPDAETRTAPQPPNAPATGNETSGADTDTQAPTSVPSVVVESHLKALTADAMQNASPLARQVETELRSNPGTYLDHQAGLHLLRASVVLDTKADDIATMIQRHGVEAVARAFNKEFGRPIIETAQVQQFGNLSTPDSRSAFQGWAHRMWETVNNTPTYTSDPAKLAADIFNHEKGYNRGTNFAQETAFADVVGAPPLSDVIAGTPVNGNDPYSQAVWVQKVLGDAKVIPSDTLVTAEQFTNAVTGNKTELGEALGVELDDAKIAELKTTLQDYGMVDDDPDPAQPSTWTEPDSPRSHHDPVPPSAPDADTSAPTEVDDQLTALTADAMANASPLAQSVETALRSDSRKYVQSEAGLHLLHASVVLDTRTDQIAAMIQTHGVEAVAKSFNKAFERPIIESAQLEQFADLGNPDNRAKFDDWAHQLWSTVNGAPELSANPDKVAADVFNHDKGYNRGFNFAQEAALAEIMGAPELTESIANTPVYGTDTYSQALWTHKVLSDANIVPSNEIVSPEQFTKAVNDNKTALGNAMGVTLDDAKIAELKTKLQEDGMVDDDPETASEPAPPSAPEPPTEVEQQLSALTDYAMENATPQMKAVEAALKSDPQKYVHHEAGLHLLRASVVLHTRSEDVAGLMFFYGLDEVTKAFNKEFERPIIETEQLEAFVQEGGGEKFDSWAHQLWSTVDNTPSYQANPDKLAMDVFNHDKGYNRAFNLAQQTALTDLVGAPALDDAIATTPVYGTDASSQAFWVQKVLGDAKILPDSSVSAEQFTKAVTDNKTALGDAMGVQLDDQKIAELKTTLQDNGMVDEDLAPSAPPADTHAPGRPPADPSPLHSTATSAPWFDPQSPVSSQAIADARATTPASSWVRGEDGGVLNNTKVGPHGITMQAWRGPIAYDNRVMNVDGVPVRDFTVRLHLNNGNTDVQDRTRAGVEEMFNQGYRLPNGEQFHVTVEFTDNPADAHATVNVTNDPQGRANQLTWPAHTDSRRLAHEVGHFLGLRDEYLETGDVKPVFQDQDGRGRVVNDNSPMTQGIDKQDAQLKPRHLQLIEDRMTALQSHNRPQPNADVDTDVPAPNAPKRDATHIDADPAADATKRARDDDHVFDPGSAPSDVDSDVEMTDPEVQLVNENGVHNAAFANLANGRTLTPITADNYLDRTRQGIENNEPPSFVVSMIVRASELDQLDSVINGVMANTNNMNGRVAFVLGVNASTQADIDTAIAAATPVVNGHAEPIALVSVPHGPKGFKFGETRNSTLNSNAHEFAVTALAANGTHPYVSVMDFDAGDRRTRQGGHVFDHVAQLMDSRVGDDVMEPSRPLMVGGGYRVTTTPQQLHNDVLARINGDTKTTETQRQTFRDKLSEPGFHERFEHVINADMHARRNQQAIHPLLPYTPEPNLFVDGLVPLADPSVRFGEGQAEFGQLGQSLNRFYARELAKLHTPDDPADMDDATERAKVDVQNNRHPVRGQAFATDFVAGDTGTDLSRIAYGLIKDGKLPQSHTALPNVSERFLDGKPAKAGTKFAEERERLASGAHSVVEPLLPPANGQTTNTWNPPRKVETQLGAPQKNRMNPAVSAPMPAPFNQMAAGIQKDQKLVAAHGLVASDHVSNTQRQLRYLNEDVLVRQPAPPTTPNGLYAAIGQARNVDPATLRQQVVSLAATHQAVTRAVADFTVNRPMHQGHLHGALVENVNWHMQSDAGENAGAGNARDLVGHLIATQLNVNVRIHQGGANPVLLRPMGPPFEETVDIEMVMDGRQVTYRPYQAPGGLQHDVQMH</sequence>
<proteinExistence type="predicted"/>
<feature type="region of interest" description="Disordered" evidence="2">
    <location>
        <begin position="1002"/>
        <end position="1083"/>
    </location>
</feature>
<feature type="region of interest" description="Disordered" evidence="2">
    <location>
        <begin position="2127"/>
        <end position="2167"/>
    </location>
</feature>
<evidence type="ECO:0000313" key="3">
    <source>
        <dbReference type="EMBL" id="NKE57034.1"/>
    </source>
</evidence>
<keyword evidence="4" id="KW-1185">Reference proteome</keyword>
<gene>
    <name evidence="3" type="ORF">FXN61_09365</name>
</gene>
<dbReference type="RefSeq" id="WP_167972336.1">
    <property type="nucleotide sequence ID" value="NZ_VSRL01000024.1"/>
</dbReference>
<feature type="compositionally biased region" description="Pro residues" evidence="2">
    <location>
        <begin position="1886"/>
        <end position="1895"/>
    </location>
</feature>
<feature type="region of interest" description="Disordered" evidence="2">
    <location>
        <begin position="1597"/>
        <end position="1638"/>
    </location>
</feature>
<dbReference type="PANTHER" id="PTHR48125">
    <property type="entry name" value="LP07818P1"/>
    <property type="match status" value="1"/>
</dbReference>